<evidence type="ECO:0000256" key="2">
    <source>
        <dbReference type="ARBA" id="ARBA00004123"/>
    </source>
</evidence>
<evidence type="ECO:0000256" key="5">
    <source>
        <dbReference type="ARBA" id="ARBA00022490"/>
    </source>
</evidence>
<feature type="coiled-coil region" evidence="14">
    <location>
        <begin position="776"/>
        <end position="901"/>
    </location>
</feature>
<keyword evidence="6 13" id="KW-0479">Metal-binding</keyword>
<dbReference type="GO" id="GO:0005634">
    <property type="term" value="C:nucleus"/>
    <property type="evidence" value="ECO:0007669"/>
    <property type="project" value="UniProtKB-SubCell"/>
</dbReference>
<gene>
    <name evidence="16" type="ORF">JEQ12_017427</name>
</gene>
<keyword evidence="11" id="KW-0539">Nucleus</keyword>
<keyword evidence="7" id="KW-0677">Repeat</keyword>
<dbReference type="PANTHER" id="PTHR20544:SF1">
    <property type="entry name" value="CENTROSOMAL PROTEIN 135KDA"/>
    <property type="match status" value="1"/>
</dbReference>
<comment type="similarity">
    <text evidence="3">Belongs to the ZC3H14 family.</text>
</comment>
<comment type="subcellular location">
    <subcellularLocation>
        <location evidence="1">Cytoplasm</location>
        <location evidence="1">Cytoskeleton</location>
        <location evidence="1">Microtubule organizing center</location>
        <location evidence="1">Centrosome</location>
        <location evidence="1">Centriole</location>
    </subcellularLocation>
    <subcellularLocation>
        <location evidence="2">Nucleus</location>
    </subcellularLocation>
</comment>
<comment type="similarity">
    <text evidence="12">Belongs to the CEP135/TSGA10 family.</text>
</comment>
<evidence type="ECO:0000256" key="8">
    <source>
        <dbReference type="ARBA" id="ARBA00022771"/>
    </source>
</evidence>
<keyword evidence="5" id="KW-0963">Cytoplasm</keyword>
<accession>A0A836D292</accession>
<dbReference type="InterPro" id="IPR051877">
    <property type="entry name" value="Centriole_BasalBody_StrucProt"/>
</dbReference>
<dbReference type="CDD" id="cd22292">
    <property type="entry name" value="cc_Cep135_MBD"/>
    <property type="match status" value="1"/>
</dbReference>
<evidence type="ECO:0000256" key="3">
    <source>
        <dbReference type="ARBA" id="ARBA00008423"/>
    </source>
</evidence>
<evidence type="ECO:0000256" key="11">
    <source>
        <dbReference type="ARBA" id="ARBA00023242"/>
    </source>
</evidence>
<dbReference type="PANTHER" id="PTHR20544">
    <property type="entry name" value="CENTROSOMAL PROTEIN CEP135"/>
    <property type="match status" value="1"/>
</dbReference>
<dbReference type="FunFam" id="4.10.1000.40:FF:000006">
    <property type="entry name" value="Zinc finger CCCH domain-containing protein 14"/>
    <property type="match status" value="1"/>
</dbReference>
<sequence length="1411" mass="164188">MAETLQIRQDTRSFILKKPKLSEELVVTANQESGMMMADALRALSGHLVQTRDLVQPDKPASPKFIVTLNGVPSPPGYMSDQEEDMCSEGMRPAQHPAASHGGLATQQLHMLSRQLEDPDGSFANAELSELSVAQKPEKLLERCKYWPACKNGDECAYHHPVSPCKAFPNCKFAEKCLSVHPNCKYDCPFTHMSRRTPGLPPKPVTAAAPPSSSQLRRYFPACKKMECPFYHPKHCRFNTQCARPDCTFYHPTITVPPRHALKWIRPQTMNKPSLEHKMTTAAERKYLNIRKRLDQLGYRQTLTVDCIPLVEKLFSDLVHTTESLRKSKLSAVKAEKESANFDFVLEPYKLENARLNKENNELYLELMKLREQSGQHIKELKTTLKKCARETADLKFLNNQYVHKLKLMEKESKAKNEKIQQLQEKNLQAVVQTPGGKKRNIAFRRQRMQIDEPVPPSEISSYPVPQPDDPYIADLLHVADNRIQELQQEVCQLQEKLAMMESELRDYNKQIELREREIERLSTALDGGRSSDILSLETRNKANEKLIAHLNIQVDFLQQANKDLEKHIQELMESKETVTSEVVNLSNKNEKLCQELTEIDQLAQQLERHKEEVLKTADKELEEAKKEIKKKLSEMRNLEETMGKLQLELSLCHKEKERLSDELLIKSDLETVVHQLEQEKQRLNKKIESFAVTERELTVEVERMRLEHGIKRRDKSPSRLDTFLKGIEDERDFYKKELEKLQHIIQRRSCSRSHSTCEKMPVFKTLEKGDYDSDIDLITRERDELQRMLERFEKHMVDIQSNVKLLTAERDKLSVLYNEAQEELSALRQDSTQTTVSHNTVSLIEKEKELALSDLRRIMAEKEALKDKLKHLQEMSIFGKSELEKTIEHLTCVNHQLENEKCELKSKIFIMKETMESLEKKAKFQAQKLSHVAGDSSHQKTEMNSLRLLNEQLQQSVEDYQHRLNMKRSELESAQAQVKILEEKIGKLHLRMTSQNEEAHVMKKTIGVIDKEKDILQETVDEKTEKIANLHENLASKEKTITQMKITVSEYESSLNHLKETLINRDHEISSLRRQLDAAHKELDEVGRSKEMSFKENRRLQDDLATMARENQQISLELEAAVQEKEEMKSRVHNYITEVSRWESLMAAKEKENQDLLDRFQMLHNRAEDWEVKAHQAEGESSSVRLELLSIDTERRHLRERVELLEKEIQEHMNAHHAYESQISSMAKAISRLEEELRHQEDEKAAVLNDLSSLRELCIKLDSGKDIMTQQLNSKNLEFERVTMELENIKSESELLKKQLLSERHTIKNLESLLATNRDKEFHSHLTSHEKDTEIQLLKEKLTLSESKLNSQSRENTMLRAKMAQLQTDLDVLKRQISTERYERMLAFRELERTNSNEIFELLVPENHEH</sequence>
<feature type="coiled-coil region" evidence="14">
    <location>
        <begin position="484"/>
        <end position="697"/>
    </location>
</feature>
<dbReference type="Proteomes" id="UP000664991">
    <property type="component" value="Unassembled WGS sequence"/>
</dbReference>
<dbReference type="GO" id="GO:0008270">
    <property type="term" value="F:zinc ion binding"/>
    <property type="evidence" value="ECO:0007669"/>
    <property type="project" value="UniProtKB-KW"/>
</dbReference>
<protein>
    <recommendedName>
        <fullName evidence="4">Zinc finger CCCH domain-containing protein 14</fullName>
    </recommendedName>
</protein>
<feature type="zinc finger region" description="C3H1-type" evidence="13">
    <location>
        <begin position="138"/>
        <end position="163"/>
    </location>
</feature>
<comment type="caution">
    <text evidence="16">The sequence shown here is derived from an EMBL/GenBank/DDBJ whole genome shotgun (WGS) entry which is preliminary data.</text>
</comment>
<dbReference type="EMBL" id="JAEMGP010000006">
    <property type="protein sequence ID" value="KAG5207663.1"/>
    <property type="molecule type" value="Genomic_DNA"/>
</dbReference>
<dbReference type="FunFam" id="4.10.1000.40:FF:000001">
    <property type="entry name" value="zinc finger CCCH domain-containing protein 14 isoform X2"/>
    <property type="match status" value="1"/>
</dbReference>
<keyword evidence="9 13" id="KW-0862">Zinc</keyword>
<evidence type="ECO:0000256" key="4">
    <source>
        <dbReference type="ARBA" id="ARBA00015071"/>
    </source>
</evidence>
<keyword evidence="14" id="KW-0175">Coiled coil</keyword>
<evidence type="ECO:0000256" key="12">
    <source>
        <dbReference type="ARBA" id="ARBA00038123"/>
    </source>
</evidence>
<feature type="coiled-coil region" evidence="14">
    <location>
        <begin position="944"/>
        <end position="1041"/>
    </location>
</feature>
<proteinExistence type="inferred from homology"/>
<evidence type="ECO:0000256" key="7">
    <source>
        <dbReference type="ARBA" id="ARBA00022737"/>
    </source>
</evidence>
<evidence type="ECO:0000313" key="17">
    <source>
        <dbReference type="Proteomes" id="UP000664991"/>
    </source>
</evidence>
<keyword evidence="8 13" id="KW-0863">Zinc-finger</keyword>
<dbReference type="InterPro" id="IPR000571">
    <property type="entry name" value="Znf_CCCH"/>
</dbReference>
<feature type="domain" description="C3H1-type" evidence="15">
    <location>
        <begin position="138"/>
        <end position="163"/>
    </location>
</feature>
<dbReference type="GO" id="GO:0005814">
    <property type="term" value="C:centriole"/>
    <property type="evidence" value="ECO:0007669"/>
    <property type="project" value="UniProtKB-SubCell"/>
</dbReference>
<evidence type="ECO:0000313" key="16">
    <source>
        <dbReference type="EMBL" id="KAG5207663.1"/>
    </source>
</evidence>
<dbReference type="Gene3D" id="4.10.1000.40">
    <property type="match status" value="2"/>
</dbReference>
<reference evidence="16 17" key="1">
    <citation type="submission" date="2020-12" db="EMBL/GenBank/DDBJ databases">
        <title>De novo assembly of Tibetan sheep genome.</title>
        <authorList>
            <person name="Li X."/>
        </authorList>
    </citation>
    <scope>NUCLEOTIDE SEQUENCE [LARGE SCALE GENOMIC DNA]</scope>
    <source>
        <tissue evidence="16">Heart</tissue>
    </source>
</reference>
<evidence type="ECO:0000256" key="6">
    <source>
        <dbReference type="ARBA" id="ARBA00022723"/>
    </source>
</evidence>
<organism evidence="16 17">
    <name type="scientific">Ovis aries</name>
    <name type="common">Sheep</name>
    <dbReference type="NCBI Taxonomy" id="9940"/>
    <lineage>
        <taxon>Eukaryota</taxon>
        <taxon>Metazoa</taxon>
        <taxon>Chordata</taxon>
        <taxon>Craniata</taxon>
        <taxon>Vertebrata</taxon>
        <taxon>Euteleostomi</taxon>
        <taxon>Mammalia</taxon>
        <taxon>Eutheria</taxon>
        <taxon>Laurasiatheria</taxon>
        <taxon>Artiodactyla</taxon>
        <taxon>Ruminantia</taxon>
        <taxon>Pecora</taxon>
        <taxon>Bovidae</taxon>
        <taxon>Caprinae</taxon>
        <taxon>Ovis</taxon>
    </lineage>
</organism>
<feature type="coiled-coil region" evidence="14">
    <location>
        <begin position="1336"/>
        <end position="1384"/>
    </location>
</feature>
<evidence type="ECO:0000259" key="15">
    <source>
        <dbReference type="PROSITE" id="PS50103"/>
    </source>
</evidence>
<dbReference type="Pfam" id="PF14608">
    <property type="entry name" value="zf-CCCH_2"/>
    <property type="match status" value="4"/>
</dbReference>
<evidence type="ECO:0000256" key="1">
    <source>
        <dbReference type="ARBA" id="ARBA00004114"/>
    </source>
</evidence>
<dbReference type="SUPFAM" id="SSF57997">
    <property type="entry name" value="Tropomyosin"/>
    <property type="match status" value="1"/>
</dbReference>
<evidence type="ECO:0000256" key="10">
    <source>
        <dbReference type="ARBA" id="ARBA00023212"/>
    </source>
</evidence>
<keyword evidence="10" id="KW-0206">Cytoskeleton</keyword>
<dbReference type="Gene3D" id="1.10.287.1490">
    <property type="match status" value="1"/>
</dbReference>
<dbReference type="PROSITE" id="PS50103">
    <property type="entry name" value="ZF_C3H1"/>
    <property type="match status" value="1"/>
</dbReference>
<name>A0A836D292_SHEEP</name>
<evidence type="ECO:0000256" key="14">
    <source>
        <dbReference type="SAM" id="Coils"/>
    </source>
</evidence>
<evidence type="ECO:0000256" key="13">
    <source>
        <dbReference type="PROSITE-ProRule" id="PRU00723"/>
    </source>
</evidence>
<evidence type="ECO:0000256" key="9">
    <source>
        <dbReference type="ARBA" id="ARBA00022833"/>
    </source>
</evidence>
<feature type="coiled-coil region" evidence="14">
    <location>
        <begin position="1070"/>
        <end position="1300"/>
    </location>
</feature>